<dbReference type="SUPFAM" id="SSF56935">
    <property type="entry name" value="Porins"/>
    <property type="match status" value="1"/>
</dbReference>
<keyword evidence="9 12" id="KW-0472">Membrane</keyword>
<keyword evidence="4 12" id="KW-1134">Transmembrane beta strand</keyword>
<keyword evidence="8 13" id="KW-0798">TonB box</keyword>
<comment type="caution">
    <text evidence="17">The sequence shown here is derived from an EMBL/GenBank/DDBJ whole genome shotgun (WGS) entry which is preliminary data.</text>
</comment>
<dbReference type="PANTHER" id="PTHR30069">
    <property type="entry name" value="TONB-DEPENDENT OUTER MEMBRANE RECEPTOR"/>
    <property type="match status" value="1"/>
</dbReference>
<keyword evidence="11 12" id="KW-0998">Cell outer membrane</keyword>
<evidence type="ECO:0000256" key="6">
    <source>
        <dbReference type="ARBA" id="ARBA00022729"/>
    </source>
</evidence>
<dbReference type="Gene3D" id="2.40.170.20">
    <property type="entry name" value="TonB-dependent receptor, beta-barrel domain"/>
    <property type="match status" value="1"/>
</dbReference>
<comment type="similarity">
    <text evidence="2 12 13">Belongs to the TonB-dependent receptor family.</text>
</comment>
<evidence type="ECO:0000313" key="18">
    <source>
        <dbReference type="Proteomes" id="UP001495147"/>
    </source>
</evidence>
<keyword evidence="6 14" id="KW-0732">Signal</keyword>
<dbReference type="InterPro" id="IPR012910">
    <property type="entry name" value="Plug_dom"/>
</dbReference>
<evidence type="ECO:0000256" key="11">
    <source>
        <dbReference type="ARBA" id="ARBA00023237"/>
    </source>
</evidence>
<dbReference type="InterPro" id="IPR039426">
    <property type="entry name" value="TonB-dep_rcpt-like"/>
</dbReference>
<dbReference type="Pfam" id="PF00593">
    <property type="entry name" value="TonB_dep_Rec_b-barrel"/>
    <property type="match status" value="1"/>
</dbReference>
<dbReference type="CDD" id="cd01347">
    <property type="entry name" value="ligand_gated_channel"/>
    <property type="match status" value="1"/>
</dbReference>
<keyword evidence="3 12" id="KW-0813">Transport</keyword>
<keyword evidence="5 12" id="KW-0812">Transmembrane</keyword>
<dbReference type="PROSITE" id="PS52016">
    <property type="entry name" value="TONB_DEPENDENT_REC_3"/>
    <property type="match status" value="1"/>
</dbReference>
<evidence type="ECO:0000256" key="7">
    <source>
        <dbReference type="ARBA" id="ARBA00023065"/>
    </source>
</evidence>
<evidence type="ECO:0000256" key="13">
    <source>
        <dbReference type="RuleBase" id="RU003357"/>
    </source>
</evidence>
<keyword evidence="7" id="KW-0406">Ion transport</keyword>
<dbReference type="Gene3D" id="2.170.130.10">
    <property type="entry name" value="TonB-dependent receptor, plug domain"/>
    <property type="match status" value="1"/>
</dbReference>
<evidence type="ECO:0000259" key="15">
    <source>
        <dbReference type="Pfam" id="PF00593"/>
    </source>
</evidence>
<dbReference type="InterPro" id="IPR000531">
    <property type="entry name" value="Beta-barrel_TonB"/>
</dbReference>
<feature type="domain" description="TonB-dependent receptor-like beta-barrel" evidence="15">
    <location>
        <begin position="205"/>
        <end position="595"/>
    </location>
</feature>
<evidence type="ECO:0000256" key="5">
    <source>
        <dbReference type="ARBA" id="ARBA00022692"/>
    </source>
</evidence>
<accession>A0ABV0G1M1</accession>
<dbReference type="InterPro" id="IPR037066">
    <property type="entry name" value="Plug_dom_sf"/>
</dbReference>
<gene>
    <name evidence="17" type="ORF">ABDJ85_09140</name>
</gene>
<reference evidence="17 18" key="1">
    <citation type="submission" date="2024-05" db="EMBL/GenBank/DDBJ databases">
        <title>Roseateles sp. DJS-2-20 16S ribosomal RNA gene Genome sequencing and assembly.</title>
        <authorList>
            <person name="Woo H."/>
        </authorList>
    </citation>
    <scope>NUCLEOTIDE SEQUENCE [LARGE SCALE GENOMIC DNA]</scope>
    <source>
        <strain evidence="17 18">DJS-2-20</strain>
    </source>
</reference>
<proteinExistence type="inferred from homology"/>
<protein>
    <submittedName>
        <fullName evidence="17">TonB-dependent receptor</fullName>
    </submittedName>
</protein>
<sequence length="624" mass="66260">MSNPLFAARRSLFALTSVALALSAHAAAPNQLETVVTTATRSPQRLADVLADLTVITRADIERMAAASLADLLRASGCAEFSRNGGPAGTTSLYLRGAETRHTLLLIDGVRVDSQATGGPAWNNIPIAQIERVEVLKGPASAIYGSDAVGGVVQVFTRKATSAPQVDLGLGAGNLGIRKLDAAVTGRDGIFDYALSAALDRSTGFNATLDVPGSFSYVPDTDGYRKHQATARLGAQLSSEHRAELVFLKNHLNSQYDASKFSPTNDDHTFQDTRAMRLSWSAQWSAALQTQLSVGESRDRYETRPSPYQTETRIRNTALTGSYRLGAGQQLNFALERTTEHLDNSGLVAGGVDDRAQNALGLGWLMNAGALNLQLHARHDDDSQFGGVNTGTLLAGYALTPALRVVGSVGNAFRAPTLYQRGSVYGPDLSKPGVKALDAERGHNAEIGLKFALGDHEASITTYRNRVGNLIVFGAAGSCGSSFGCYENVSQALLKGTSLAGRARLGVVNLSATLDFQSPTDASTGKLLARRAKRLATLRADTELAGWQIGAGVQAAGQRFDNAANTKPLAGYALVTLDAAYRLQKDLKLQVNIDNATNRDYQTAGGFASQPRTVVLSLRWSPQL</sequence>
<dbReference type="Pfam" id="PF07715">
    <property type="entry name" value="Plug"/>
    <property type="match status" value="1"/>
</dbReference>
<evidence type="ECO:0000256" key="12">
    <source>
        <dbReference type="PROSITE-ProRule" id="PRU01360"/>
    </source>
</evidence>
<dbReference type="RefSeq" id="WP_347704449.1">
    <property type="nucleotide sequence ID" value="NZ_JBDPZD010000002.1"/>
</dbReference>
<keyword evidence="18" id="KW-1185">Reference proteome</keyword>
<evidence type="ECO:0000256" key="8">
    <source>
        <dbReference type="ARBA" id="ARBA00023077"/>
    </source>
</evidence>
<dbReference type="Proteomes" id="UP001495147">
    <property type="component" value="Unassembled WGS sequence"/>
</dbReference>
<dbReference type="InterPro" id="IPR036942">
    <property type="entry name" value="Beta-barrel_TonB_sf"/>
</dbReference>
<evidence type="ECO:0000259" key="16">
    <source>
        <dbReference type="Pfam" id="PF07715"/>
    </source>
</evidence>
<evidence type="ECO:0000256" key="9">
    <source>
        <dbReference type="ARBA" id="ARBA00023136"/>
    </source>
</evidence>
<feature type="chain" id="PRO_5045689827" evidence="14">
    <location>
        <begin position="27"/>
        <end position="624"/>
    </location>
</feature>
<feature type="domain" description="TonB-dependent receptor plug" evidence="16">
    <location>
        <begin position="47"/>
        <end position="152"/>
    </location>
</feature>
<dbReference type="PANTHER" id="PTHR30069:SF53">
    <property type="entry name" value="COLICIN I RECEPTOR-RELATED"/>
    <property type="match status" value="1"/>
</dbReference>
<evidence type="ECO:0000256" key="3">
    <source>
        <dbReference type="ARBA" id="ARBA00022448"/>
    </source>
</evidence>
<evidence type="ECO:0000256" key="2">
    <source>
        <dbReference type="ARBA" id="ARBA00009810"/>
    </source>
</evidence>
<dbReference type="EMBL" id="JBDPZD010000002">
    <property type="protein sequence ID" value="MEO3691632.1"/>
    <property type="molecule type" value="Genomic_DNA"/>
</dbReference>
<name>A0ABV0G1M1_9BURK</name>
<evidence type="ECO:0000256" key="4">
    <source>
        <dbReference type="ARBA" id="ARBA00022452"/>
    </source>
</evidence>
<evidence type="ECO:0000256" key="10">
    <source>
        <dbReference type="ARBA" id="ARBA00023170"/>
    </source>
</evidence>
<evidence type="ECO:0000313" key="17">
    <source>
        <dbReference type="EMBL" id="MEO3691632.1"/>
    </source>
</evidence>
<organism evidence="17 18">
    <name type="scientific">Roseateles paludis</name>
    <dbReference type="NCBI Taxonomy" id="3145238"/>
    <lineage>
        <taxon>Bacteria</taxon>
        <taxon>Pseudomonadati</taxon>
        <taxon>Pseudomonadota</taxon>
        <taxon>Betaproteobacteria</taxon>
        <taxon>Burkholderiales</taxon>
        <taxon>Sphaerotilaceae</taxon>
        <taxon>Roseateles</taxon>
    </lineage>
</organism>
<comment type="subcellular location">
    <subcellularLocation>
        <location evidence="1 12">Cell outer membrane</location>
        <topology evidence="1 12">Multi-pass membrane protein</topology>
    </subcellularLocation>
</comment>
<feature type="signal peptide" evidence="14">
    <location>
        <begin position="1"/>
        <end position="26"/>
    </location>
</feature>
<evidence type="ECO:0000256" key="1">
    <source>
        <dbReference type="ARBA" id="ARBA00004571"/>
    </source>
</evidence>
<evidence type="ECO:0000256" key="14">
    <source>
        <dbReference type="SAM" id="SignalP"/>
    </source>
</evidence>
<keyword evidence="10 17" id="KW-0675">Receptor</keyword>